<keyword evidence="6 10" id="KW-1133">Transmembrane helix</keyword>
<dbReference type="InterPro" id="IPR001851">
    <property type="entry name" value="ABC_transp_permease"/>
</dbReference>
<dbReference type="OrthoDB" id="9808136at2"/>
<evidence type="ECO:0000256" key="10">
    <source>
        <dbReference type="SAM" id="Phobius"/>
    </source>
</evidence>
<feature type="transmembrane region" description="Helical" evidence="10">
    <location>
        <begin position="99"/>
        <end position="119"/>
    </location>
</feature>
<comment type="caution">
    <text evidence="11">The sequence shown here is derived from an EMBL/GenBank/DDBJ whole genome shotgun (WGS) entry which is preliminary data.</text>
</comment>
<dbReference type="PANTHER" id="PTHR32196:SF71">
    <property type="entry name" value="AUTOINDUCER 2 IMPORT SYSTEM PERMEASE PROTEIN LSRD"/>
    <property type="match status" value="1"/>
</dbReference>
<feature type="transmembrane region" description="Helical" evidence="10">
    <location>
        <begin position="247"/>
        <end position="267"/>
    </location>
</feature>
<feature type="region of interest" description="Disordered" evidence="9">
    <location>
        <begin position="1"/>
        <end position="25"/>
    </location>
</feature>
<feature type="transmembrane region" description="Helical" evidence="10">
    <location>
        <begin position="303"/>
        <end position="319"/>
    </location>
</feature>
<reference evidence="11 12" key="1">
    <citation type="submission" date="2014-01" db="EMBL/GenBank/DDBJ databases">
        <title>Actinotalea ferrariae CF5-4.</title>
        <authorList>
            <person name="Chen F."/>
            <person name="Li Y."/>
            <person name="Wang G."/>
        </authorList>
    </citation>
    <scope>NUCLEOTIDE SEQUENCE [LARGE SCALE GENOMIC DNA]</scope>
    <source>
        <strain evidence="11 12">CF5-4</strain>
    </source>
</reference>
<dbReference type="AlphaFoldDB" id="A0A021VTZ5"/>
<dbReference type="CDD" id="cd06579">
    <property type="entry name" value="TM_PBP1_transp_AraH_like"/>
    <property type="match status" value="1"/>
</dbReference>
<evidence type="ECO:0000313" key="11">
    <source>
        <dbReference type="EMBL" id="EYR63510.1"/>
    </source>
</evidence>
<feature type="transmembrane region" description="Helical" evidence="10">
    <location>
        <begin position="69"/>
        <end position="92"/>
    </location>
</feature>
<evidence type="ECO:0000313" key="12">
    <source>
        <dbReference type="Proteomes" id="UP000019753"/>
    </source>
</evidence>
<evidence type="ECO:0000256" key="1">
    <source>
        <dbReference type="ARBA" id="ARBA00004651"/>
    </source>
</evidence>
<feature type="transmembrane region" description="Helical" evidence="10">
    <location>
        <begin position="191"/>
        <end position="213"/>
    </location>
</feature>
<evidence type="ECO:0000256" key="9">
    <source>
        <dbReference type="SAM" id="MobiDB-lite"/>
    </source>
</evidence>
<feature type="transmembrane region" description="Helical" evidence="10">
    <location>
        <begin position="325"/>
        <end position="344"/>
    </location>
</feature>
<accession>A0A021VTZ5</accession>
<feature type="transmembrane region" description="Helical" evidence="10">
    <location>
        <begin position="43"/>
        <end position="63"/>
    </location>
</feature>
<dbReference type="EMBL" id="AXCW01000088">
    <property type="protein sequence ID" value="EYR63510.1"/>
    <property type="molecule type" value="Genomic_DNA"/>
</dbReference>
<keyword evidence="12" id="KW-1185">Reference proteome</keyword>
<evidence type="ECO:0000256" key="2">
    <source>
        <dbReference type="ARBA" id="ARBA00022448"/>
    </source>
</evidence>
<dbReference type="RefSeq" id="WP_052022764.1">
    <property type="nucleotide sequence ID" value="NZ_AXCW01000088.1"/>
</dbReference>
<keyword evidence="2" id="KW-0813">Transport</keyword>
<keyword evidence="3" id="KW-1003">Cell membrane</keyword>
<proteinExistence type="predicted"/>
<evidence type="ECO:0000256" key="3">
    <source>
        <dbReference type="ARBA" id="ARBA00022475"/>
    </source>
</evidence>
<evidence type="ECO:0000256" key="7">
    <source>
        <dbReference type="ARBA" id="ARBA00023136"/>
    </source>
</evidence>
<keyword evidence="5 10" id="KW-0812">Transmembrane</keyword>
<organism evidence="11 12">
    <name type="scientific">Actinotalea ferrariae CF5-4</name>
    <dbReference type="NCBI Taxonomy" id="948458"/>
    <lineage>
        <taxon>Bacteria</taxon>
        <taxon>Bacillati</taxon>
        <taxon>Actinomycetota</taxon>
        <taxon>Actinomycetes</taxon>
        <taxon>Micrococcales</taxon>
        <taxon>Cellulomonadaceae</taxon>
        <taxon>Actinotalea</taxon>
    </lineage>
</organism>
<dbReference type="Proteomes" id="UP000019753">
    <property type="component" value="Unassembled WGS sequence"/>
</dbReference>
<dbReference type="Pfam" id="PF02653">
    <property type="entry name" value="BPD_transp_2"/>
    <property type="match status" value="1"/>
</dbReference>
<feature type="transmembrane region" description="Helical" evidence="10">
    <location>
        <begin position="160"/>
        <end position="179"/>
    </location>
</feature>
<evidence type="ECO:0000256" key="5">
    <source>
        <dbReference type="ARBA" id="ARBA00022692"/>
    </source>
</evidence>
<name>A0A021VTZ5_9CELL</name>
<dbReference type="GO" id="GO:0005886">
    <property type="term" value="C:plasma membrane"/>
    <property type="evidence" value="ECO:0007669"/>
    <property type="project" value="UniProtKB-SubCell"/>
</dbReference>
<evidence type="ECO:0000256" key="8">
    <source>
        <dbReference type="ARBA" id="ARBA00039381"/>
    </source>
</evidence>
<dbReference type="PANTHER" id="PTHR32196">
    <property type="entry name" value="ABC TRANSPORTER PERMEASE PROTEIN YPHD-RELATED-RELATED"/>
    <property type="match status" value="1"/>
</dbReference>
<protein>
    <recommendedName>
        <fullName evidence="8">Autoinducer 2 import system permease protein LsrD</fullName>
    </recommendedName>
</protein>
<keyword evidence="7 10" id="KW-0472">Membrane</keyword>
<sequence>MNRTKTVTPVLPTAGRAGSPQPRRRLPGADHAWASRLLNDRNALLLGLILLAGFVMSLLSPYFLRVDNLLAMTQYGAVLGLLALGQTLVILGGGGGIDLSVGSTMSLSGVVFGLTAVSLGLDPWIAVLVAVVAGVLLGAVNGLLVTVVGVPPLIATLGTLYLYASAALVLAGGVDINGFDRSGFAQLGQSAIAGIPTQVLLILLPAYGVLAFVMHRSRFGREVYQVGSNQLAASLTGVRVARVRTSLYCISGGLAGLASVVMASWLLNAKPTAGTGMELQAITIAVLGGTAITGGVGRVSGTFLALTLVVVLNSGLQLAGVSNTWQIGLLGAVLIASILLQHLLGRARR</sequence>
<evidence type="ECO:0000256" key="6">
    <source>
        <dbReference type="ARBA" id="ARBA00022989"/>
    </source>
</evidence>
<feature type="transmembrane region" description="Helical" evidence="10">
    <location>
        <begin position="279"/>
        <end position="296"/>
    </location>
</feature>
<feature type="transmembrane region" description="Helical" evidence="10">
    <location>
        <begin position="125"/>
        <end position="148"/>
    </location>
</feature>
<keyword evidence="4" id="KW-0997">Cell inner membrane</keyword>
<dbReference type="GO" id="GO:0022857">
    <property type="term" value="F:transmembrane transporter activity"/>
    <property type="evidence" value="ECO:0007669"/>
    <property type="project" value="InterPro"/>
</dbReference>
<evidence type="ECO:0000256" key="4">
    <source>
        <dbReference type="ARBA" id="ARBA00022519"/>
    </source>
</evidence>
<gene>
    <name evidence="11" type="ORF">N866_20110</name>
</gene>
<comment type="subcellular location">
    <subcellularLocation>
        <location evidence="1">Cell membrane</location>
        <topology evidence="1">Multi-pass membrane protein</topology>
    </subcellularLocation>
</comment>